<accession>A0ACC0L6V6</accession>
<comment type="caution">
    <text evidence="1">The sequence shown here is derived from an EMBL/GenBank/DDBJ whole genome shotgun (WGS) entry which is preliminary data.</text>
</comment>
<keyword evidence="2" id="KW-1185">Reference proteome</keyword>
<evidence type="ECO:0000313" key="2">
    <source>
        <dbReference type="Proteomes" id="UP001062846"/>
    </source>
</evidence>
<dbReference type="EMBL" id="CM046400">
    <property type="protein sequence ID" value="KAI8524493.1"/>
    <property type="molecule type" value="Genomic_DNA"/>
</dbReference>
<protein>
    <submittedName>
        <fullName evidence="1">Uncharacterized protein</fullName>
    </submittedName>
</protein>
<reference evidence="1" key="1">
    <citation type="submission" date="2022-02" db="EMBL/GenBank/DDBJ databases">
        <title>Plant Genome Project.</title>
        <authorList>
            <person name="Zhang R.-G."/>
        </authorList>
    </citation>
    <scope>NUCLEOTIDE SEQUENCE</scope>
    <source>
        <strain evidence="1">AT1</strain>
    </source>
</reference>
<sequence length="296" mass="31177">MKSSGVLVDCSELNSQLNRLKEHHDSIGYQSSVSDASGESSSSQSAIEDSNGIPSVLPDLPKLDELQPTTTSEVVPILASEMVDKDSVDKGMVVKGPVVHDFSNLANGGQRAACEQSIPVFYSVLNLTFKDANLQNNKKYGRGVGYVMFTIPLPAISLVGAGCVSGGGGDQVWGRETIEIAREIDISWWCAGGGSGAAGGAGCVNGNGGGRVWGRETIERVRERDISWWCTGGGSGVASGAKRCGAAACVGEGGEWRWVKEGRSVLVRGCDGGMRVKETKCLGARAFVFLRWDVVT</sequence>
<organism evidence="1 2">
    <name type="scientific">Rhododendron molle</name>
    <name type="common">Chinese azalea</name>
    <name type="synonym">Azalea mollis</name>
    <dbReference type="NCBI Taxonomy" id="49168"/>
    <lineage>
        <taxon>Eukaryota</taxon>
        <taxon>Viridiplantae</taxon>
        <taxon>Streptophyta</taxon>
        <taxon>Embryophyta</taxon>
        <taxon>Tracheophyta</taxon>
        <taxon>Spermatophyta</taxon>
        <taxon>Magnoliopsida</taxon>
        <taxon>eudicotyledons</taxon>
        <taxon>Gunneridae</taxon>
        <taxon>Pentapetalae</taxon>
        <taxon>asterids</taxon>
        <taxon>Ericales</taxon>
        <taxon>Ericaceae</taxon>
        <taxon>Ericoideae</taxon>
        <taxon>Rhodoreae</taxon>
        <taxon>Rhododendron</taxon>
    </lineage>
</organism>
<evidence type="ECO:0000313" key="1">
    <source>
        <dbReference type="EMBL" id="KAI8524493.1"/>
    </source>
</evidence>
<gene>
    <name evidence="1" type="ORF">RHMOL_Rhmol13G0153600</name>
</gene>
<proteinExistence type="predicted"/>
<name>A0ACC0L6V6_RHOML</name>
<dbReference type="Proteomes" id="UP001062846">
    <property type="component" value="Chromosome 13"/>
</dbReference>